<dbReference type="Proteomes" id="UP000321787">
    <property type="component" value="Unassembled WGS sequence"/>
</dbReference>
<dbReference type="AlphaFoldDB" id="A0A510UL24"/>
<name>A0A510UL24_ALIFS</name>
<proteinExistence type="predicted"/>
<gene>
    <name evidence="1" type="ORF">AFI02nite_21470</name>
</gene>
<dbReference type="EMBL" id="BJTZ01000012">
    <property type="protein sequence ID" value="GEK14111.1"/>
    <property type="molecule type" value="Genomic_DNA"/>
</dbReference>
<evidence type="ECO:0008006" key="3">
    <source>
        <dbReference type="Google" id="ProtNLM"/>
    </source>
</evidence>
<accession>A0A510UL24</accession>
<dbReference type="RefSeq" id="WP_146864353.1">
    <property type="nucleotide sequence ID" value="NZ_BJTZ01000012.1"/>
</dbReference>
<protein>
    <recommendedName>
        <fullName evidence="3">DUF2541 family protein</fullName>
    </recommendedName>
</protein>
<evidence type="ECO:0000313" key="2">
    <source>
        <dbReference type="Proteomes" id="UP000321787"/>
    </source>
</evidence>
<reference evidence="1 2" key="1">
    <citation type="submission" date="2019-07" db="EMBL/GenBank/DDBJ databases">
        <title>Whole genome shotgun sequence of Aliivibrio fischeri NBRC 101058.</title>
        <authorList>
            <person name="Hosoyama A."/>
            <person name="Uohara A."/>
            <person name="Ohji S."/>
            <person name="Ichikawa N."/>
        </authorList>
    </citation>
    <scope>NUCLEOTIDE SEQUENCE [LARGE SCALE GENOMIC DNA]</scope>
    <source>
        <strain evidence="1 2">NBRC 101058</strain>
    </source>
</reference>
<organism evidence="1 2">
    <name type="scientific">Aliivibrio fischeri</name>
    <name type="common">Vibrio fischeri</name>
    <dbReference type="NCBI Taxonomy" id="668"/>
    <lineage>
        <taxon>Bacteria</taxon>
        <taxon>Pseudomonadati</taxon>
        <taxon>Pseudomonadota</taxon>
        <taxon>Gammaproteobacteria</taxon>
        <taxon>Vibrionales</taxon>
        <taxon>Vibrionaceae</taxon>
        <taxon>Aliivibrio</taxon>
    </lineage>
</organism>
<comment type="caution">
    <text evidence="1">The sequence shown here is derived from an EMBL/GenBank/DDBJ whole genome shotgun (WGS) entry which is preliminary data.</text>
</comment>
<evidence type="ECO:0000313" key="1">
    <source>
        <dbReference type="EMBL" id="GEK14111.1"/>
    </source>
</evidence>
<sequence length="155" mass="17414">MKKRLITTATISSIFSTMALVLLINITSTNTTYAKDNGDWVLISDKTVNFEQEEDKVEPLPFLSERKFSKIKIKCVQGTVSIKSMKVTMTDGSTKQLKTMGTLTKGMSTRTYKLPGTDKSKFDFLELQYKSWGNLTLNAAGMVKKAKVEVWGLKR</sequence>